<evidence type="ECO:0000313" key="1">
    <source>
        <dbReference type="EMBL" id="KRM19631.1"/>
    </source>
</evidence>
<protein>
    <submittedName>
        <fullName evidence="1">HAD superfamily hydrolase</fullName>
    </submittedName>
</protein>
<dbReference type="eggNOG" id="COG0561">
    <property type="taxonomic scope" value="Bacteria"/>
</dbReference>
<gene>
    <name evidence="1" type="ORF">FC40_GL001482</name>
</gene>
<reference evidence="1 2" key="1">
    <citation type="journal article" date="2015" name="Genome Announc.">
        <title>Expanding the biotechnology potential of lactobacilli through comparative genomics of 213 strains and associated genera.</title>
        <authorList>
            <person name="Sun Z."/>
            <person name="Harris H.M."/>
            <person name="McCann A."/>
            <person name="Guo C."/>
            <person name="Argimon S."/>
            <person name="Zhang W."/>
            <person name="Yang X."/>
            <person name="Jeffery I.B."/>
            <person name="Cooney J.C."/>
            <person name="Kagawa T.F."/>
            <person name="Liu W."/>
            <person name="Song Y."/>
            <person name="Salvetti E."/>
            <person name="Wrobel A."/>
            <person name="Rasinkangas P."/>
            <person name="Parkhill J."/>
            <person name="Rea M.C."/>
            <person name="O'Sullivan O."/>
            <person name="Ritari J."/>
            <person name="Douillard F.P."/>
            <person name="Paul Ross R."/>
            <person name="Yang R."/>
            <person name="Briner A.E."/>
            <person name="Felis G.E."/>
            <person name="de Vos W.M."/>
            <person name="Barrangou R."/>
            <person name="Klaenhammer T.R."/>
            <person name="Caufield P.W."/>
            <person name="Cui Y."/>
            <person name="Zhang H."/>
            <person name="O'Toole P.W."/>
        </authorList>
    </citation>
    <scope>NUCLEOTIDE SEQUENCE [LARGE SCALE GENOMIC DNA]</scope>
    <source>
        <strain evidence="1 2">DSM 18933</strain>
    </source>
</reference>
<dbReference type="Gene3D" id="3.30.1240.10">
    <property type="match status" value="1"/>
</dbReference>
<dbReference type="GO" id="GO:0005829">
    <property type="term" value="C:cytosol"/>
    <property type="evidence" value="ECO:0007669"/>
    <property type="project" value="TreeGrafter"/>
</dbReference>
<dbReference type="GO" id="GO:0000287">
    <property type="term" value="F:magnesium ion binding"/>
    <property type="evidence" value="ECO:0007669"/>
    <property type="project" value="TreeGrafter"/>
</dbReference>
<dbReference type="InterPro" id="IPR036412">
    <property type="entry name" value="HAD-like_sf"/>
</dbReference>
<dbReference type="SUPFAM" id="SSF56784">
    <property type="entry name" value="HAD-like"/>
    <property type="match status" value="1"/>
</dbReference>
<evidence type="ECO:0000313" key="2">
    <source>
        <dbReference type="Proteomes" id="UP000051054"/>
    </source>
</evidence>
<keyword evidence="2" id="KW-1185">Reference proteome</keyword>
<proteinExistence type="predicted"/>
<dbReference type="InterPro" id="IPR006379">
    <property type="entry name" value="HAD-SF_hydro_IIB"/>
</dbReference>
<keyword evidence="1" id="KW-0378">Hydrolase</keyword>
<dbReference type="PANTHER" id="PTHR10000">
    <property type="entry name" value="PHOSPHOSERINE PHOSPHATASE"/>
    <property type="match status" value="1"/>
</dbReference>
<dbReference type="Proteomes" id="UP000051054">
    <property type="component" value="Unassembled WGS sequence"/>
</dbReference>
<dbReference type="PATRIC" id="fig|1423755.3.peg.1571"/>
<dbReference type="STRING" id="1423755.FC40_GL001482"/>
<dbReference type="EMBL" id="AZGD01000037">
    <property type="protein sequence ID" value="KRM19631.1"/>
    <property type="molecule type" value="Genomic_DNA"/>
</dbReference>
<dbReference type="NCBIfam" id="TIGR01484">
    <property type="entry name" value="HAD-SF-IIB"/>
    <property type="match status" value="1"/>
</dbReference>
<dbReference type="Gene3D" id="3.40.50.1000">
    <property type="entry name" value="HAD superfamily/HAD-like"/>
    <property type="match status" value="1"/>
</dbReference>
<dbReference type="InterPro" id="IPR000150">
    <property type="entry name" value="Cof"/>
</dbReference>
<sequence>MDETLLNDQAQITTGNAEGLKAASRAGVKVVLNSGRGYASLQDDLETLDLKGKAGQYVISYNGAAIIENEKNKVIHVDGLEFDVAKRLFNLMRVNYPQNSIHIYTVDTLYVYHMTDVDRNYLEPRGVKWVDLENDNIDFLQDTPITKVIINILSEDERKAFEQVVKENIPEKMTVTHSSGRYLEYNSASATKGNAMLYLAEKLGIKPEETIAVGDNGNDLSMIKAAGVGVAVKNAHAQVLKIADYICQNDNNHDALQEVVQRFIES</sequence>
<dbReference type="InterPro" id="IPR023214">
    <property type="entry name" value="HAD_sf"/>
</dbReference>
<name>A0A0R1WPF8_9LACO</name>
<dbReference type="GO" id="GO:0016791">
    <property type="term" value="F:phosphatase activity"/>
    <property type="evidence" value="ECO:0007669"/>
    <property type="project" value="TreeGrafter"/>
</dbReference>
<dbReference type="AlphaFoldDB" id="A0A0R1WPF8"/>
<comment type="caution">
    <text evidence="1">The sequence shown here is derived from an EMBL/GenBank/DDBJ whole genome shotgun (WGS) entry which is preliminary data.</text>
</comment>
<accession>A0A0R1WPF8</accession>
<dbReference type="Pfam" id="PF08282">
    <property type="entry name" value="Hydrolase_3"/>
    <property type="match status" value="1"/>
</dbReference>
<organism evidence="1 2">
    <name type="scientific">Ligilactobacillus hayakitensis DSM 18933 = JCM 14209</name>
    <dbReference type="NCBI Taxonomy" id="1423755"/>
    <lineage>
        <taxon>Bacteria</taxon>
        <taxon>Bacillati</taxon>
        <taxon>Bacillota</taxon>
        <taxon>Bacilli</taxon>
        <taxon>Lactobacillales</taxon>
        <taxon>Lactobacillaceae</taxon>
        <taxon>Ligilactobacillus</taxon>
    </lineage>
</organism>
<dbReference type="NCBIfam" id="TIGR00099">
    <property type="entry name" value="Cof-subfamily"/>
    <property type="match status" value="1"/>
</dbReference>
<dbReference type="PANTHER" id="PTHR10000:SF8">
    <property type="entry name" value="HAD SUPERFAMILY HYDROLASE-LIKE, TYPE 3"/>
    <property type="match status" value="1"/>
</dbReference>